<dbReference type="EMBL" id="JAPFFJ010000001">
    <property type="protein sequence ID" value="KAJ6434808.1"/>
    <property type="molecule type" value="Genomic_DNA"/>
</dbReference>
<evidence type="ECO:0000313" key="1">
    <source>
        <dbReference type="EMBL" id="KAJ6434808.1"/>
    </source>
</evidence>
<keyword evidence="2" id="KW-1185">Reference proteome</keyword>
<evidence type="ECO:0000313" key="2">
    <source>
        <dbReference type="Proteomes" id="UP001162972"/>
    </source>
</evidence>
<dbReference type="AlphaFoldDB" id="A0AAD6L466"/>
<protein>
    <submittedName>
        <fullName evidence="1">Uncharacterized protein</fullName>
    </submittedName>
</protein>
<proteinExistence type="predicted"/>
<dbReference type="Proteomes" id="UP001162972">
    <property type="component" value="Chromosome 18"/>
</dbReference>
<comment type="caution">
    <text evidence="1">The sequence shown here is derived from an EMBL/GenBank/DDBJ whole genome shotgun (WGS) entry which is preliminary data.</text>
</comment>
<sequence>MRWGCLLQWVASNFHHKGKFDHMMVRQAITGSVYFLRGERNARVFNNKHKEAATISKEAMMQLRILLLHYKKPIPVRVKESLGIYSPSPLEAVSCWVELAFVGLGSSLA</sequence>
<reference evidence="1 2" key="1">
    <citation type="journal article" date="2023" name="Int. J. Mol. Sci.">
        <title>De Novo Assembly and Annotation of 11 Diverse Shrub Willow (Salix) Genomes Reveals Novel Gene Organization in Sex-Linked Regions.</title>
        <authorList>
            <person name="Hyden B."/>
            <person name="Feng K."/>
            <person name="Yates T.B."/>
            <person name="Jawdy S."/>
            <person name="Cereghino C."/>
            <person name="Smart L.B."/>
            <person name="Muchero W."/>
        </authorList>
    </citation>
    <scope>NUCLEOTIDE SEQUENCE [LARGE SCALE GENOMIC DNA]</scope>
    <source>
        <tissue evidence="1">Shoot tip</tissue>
    </source>
</reference>
<accession>A0AAD6L466</accession>
<organism evidence="1 2">
    <name type="scientific">Salix udensis</name>
    <dbReference type="NCBI Taxonomy" id="889485"/>
    <lineage>
        <taxon>Eukaryota</taxon>
        <taxon>Viridiplantae</taxon>
        <taxon>Streptophyta</taxon>
        <taxon>Embryophyta</taxon>
        <taxon>Tracheophyta</taxon>
        <taxon>Spermatophyta</taxon>
        <taxon>Magnoliopsida</taxon>
        <taxon>eudicotyledons</taxon>
        <taxon>Gunneridae</taxon>
        <taxon>Pentapetalae</taxon>
        <taxon>rosids</taxon>
        <taxon>fabids</taxon>
        <taxon>Malpighiales</taxon>
        <taxon>Salicaceae</taxon>
        <taxon>Saliceae</taxon>
        <taxon>Salix</taxon>
    </lineage>
</organism>
<name>A0AAD6L466_9ROSI</name>
<gene>
    <name evidence="1" type="ORF">OIU84_000113</name>
</gene>